<keyword evidence="1" id="KW-0238">DNA-binding</keyword>
<dbReference type="PROSITE" id="PS50937">
    <property type="entry name" value="HTH_MERR_2"/>
    <property type="match status" value="1"/>
</dbReference>
<dbReference type="PRINTS" id="PR00040">
    <property type="entry name" value="HTHMERR"/>
</dbReference>
<dbReference type="Proteomes" id="UP000588068">
    <property type="component" value="Unassembled WGS sequence"/>
</dbReference>
<dbReference type="EMBL" id="JACHHZ010000004">
    <property type="protein sequence ID" value="MBB6094959.1"/>
    <property type="molecule type" value="Genomic_DNA"/>
</dbReference>
<dbReference type="AlphaFoldDB" id="A0A841HRM3"/>
<name>A0A841HRM3_9GAMM</name>
<sequence length="152" mass="17006">MHGLSIGRLAKLANVSTDTIRFYEKAGLLAPPVRRPSGFREYSLIDLKRLKFIRCGRFLGFSLEEIGELLMLKGGLPAGSVVRQRLQVIDRMIEELTRWRRSLIDFLEIPATGEPGGHSILDCFTDESTDAAAVAFLTRSSQESQRDCHGQL</sequence>
<reference evidence="3 4" key="1">
    <citation type="submission" date="2020-08" db="EMBL/GenBank/DDBJ databases">
        <title>Genomic Encyclopedia of Type Strains, Phase IV (KMG-IV): sequencing the most valuable type-strain genomes for metagenomic binning, comparative biology and taxonomic classification.</title>
        <authorList>
            <person name="Goeker M."/>
        </authorList>
    </citation>
    <scope>NUCLEOTIDE SEQUENCE [LARGE SCALE GENOMIC DNA]</scope>
    <source>
        <strain evidence="3 4">DSM 26723</strain>
    </source>
</reference>
<comment type="caution">
    <text evidence="3">The sequence shown here is derived from an EMBL/GenBank/DDBJ whole genome shotgun (WGS) entry which is preliminary data.</text>
</comment>
<dbReference type="SUPFAM" id="SSF46955">
    <property type="entry name" value="Putative DNA-binding domain"/>
    <property type="match status" value="1"/>
</dbReference>
<feature type="domain" description="HTH merR-type" evidence="2">
    <location>
        <begin position="3"/>
        <end position="72"/>
    </location>
</feature>
<dbReference type="InterPro" id="IPR047057">
    <property type="entry name" value="MerR_fam"/>
</dbReference>
<protein>
    <submittedName>
        <fullName evidence="3">MerR family copper efflux transcriptional regulator</fullName>
    </submittedName>
</protein>
<keyword evidence="4" id="KW-1185">Reference proteome</keyword>
<proteinExistence type="predicted"/>
<dbReference type="Pfam" id="PF13411">
    <property type="entry name" value="MerR_1"/>
    <property type="match status" value="1"/>
</dbReference>
<dbReference type="PANTHER" id="PTHR30204">
    <property type="entry name" value="REDOX-CYCLING DRUG-SENSING TRANSCRIPTIONAL ACTIVATOR SOXR"/>
    <property type="match status" value="1"/>
</dbReference>
<dbReference type="Gene3D" id="1.10.1660.10">
    <property type="match status" value="1"/>
</dbReference>
<evidence type="ECO:0000259" key="2">
    <source>
        <dbReference type="PROSITE" id="PS50937"/>
    </source>
</evidence>
<evidence type="ECO:0000313" key="4">
    <source>
        <dbReference type="Proteomes" id="UP000588068"/>
    </source>
</evidence>
<dbReference type="PROSITE" id="PS00552">
    <property type="entry name" value="HTH_MERR_1"/>
    <property type="match status" value="1"/>
</dbReference>
<dbReference type="GO" id="GO:0003700">
    <property type="term" value="F:DNA-binding transcription factor activity"/>
    <property type="evidence" value="ECO:0007669"/>
    <property type="project" value="InterPro"/>
</dbReference>
<accession>A0A841HRM3</accession>
<dbReference type="SMART" id="SM00422">
    <property type="entry name" value="HTH_MERR"/>
    <property type="match status" value="1"/>
</dbReference>
<dbReference type="GO" id="GO:0003677">
    <property type="term" value="F:DNA binding"/>
    <property type="evidence" value="ECO:0007669"/>
    <property type="project" value="UniProtKB-KW"/>
</dbReference>
<dbReference type="InterPro" id="IPR009061">
    <property type="entry name" value="DNA-bd_dom_put_sf"/>
</dbReference>
<evidence type="ECO:0000313" key="3">
    <source>
        <dbReference type="EMBL" id="MBB6094959.1"/>
    </source>
</evidence>
<dbReference type="InterPro" id="IPR000551">
    <property type="entry name" value="MerR-type_HTH_dom"/>
</dbReference>
<dbReference type="PANTHER" id="PTHR30204:SF92">
    <property type="entry name" value="HTH-TYPE TRANSCRIPTIONAL REGULATOR ZNTR"/>
    <property type="match status" value="1"/>
</dbReference>
<dbReference type="RefSeq" id="WP_184334343.1">
    <property type="nucleotide sequence ID" value="NZ_JACHHZ010000004.1"/>
</dbReference>
<gene>
    <name evidence="3" type="ORF">HNQ60_003846</name>
</gene>
<evidence type="ECO:0000256" key="1">
    <source>
        <dbReference type="ARBA" id="ARBA00023125"/>
    </source>
</evidence>
<organism evidence="3 4">
    <name type="scientific">Povalibacter uvarum</name>
    <dbReference type="NCBI Taxonomy" id="732238"/>
    <lineage>
        <taxon>Bacteria</taxon>
        <taxon>Pseudomonadati</taxon>
        <taxon>Pseudomonadota</taxon>
        <taxon>Gammaproteobacteria</taxon>
        <taxon>Steroidobacterales</taxon>
        <taxon>Steroidobacteraceae</taxon>
        <taxon>Povalibacter</taxon>
    </lineage>
</organism>